<reference evidence="7" key="2">
    <citation type="submission" date="2020-09" db="EMBL/GenBank/DDBJ databases">
        <authorList>
            <person name="Sun Q."/>
            <person name="Zhou Y."/>
        </authorList>
    </citation>
    <scope>NUCLEOTIDE SEQUENCE</scope>
    <source>
        <strain evidence="7">CGMCC 4.7299</strain>
    </source>
</reference>
<evidence type="ECO:0000256" key="3">
    <source>
        <dbReference type="ARBA" id="ARBA00022840"/>
    </source>
</evidence>
<gene>
    <name evidence="7" type="ORF">GCM10012284_61340</name>
</gene>
<comment type="caution">
    <text evidence="7">The sequence shown here is derived from an EMBL/GenBank/DDBJ whole genome shotgun (WGS) entry which is preliminary data.</text>
</comment>
<keyword evidence="2 5" id="KW-0547">Nucleotide-binding</keyword>
<dbReference type="Proteomes" id="UP000656042">
    <property type="component" value="Unassembled WGS sequence"/>
</dbReference>
<name>A0A8J3C4R5_9ACTN</name>
<dbReference type="HAMAP" id="MF_01609">
    <property type="entry name" value="Glu_cys_ligase_2"/>
    <property type="match status" value="1"/>
</dbReference>
<dbReference type="InterPro" id="IPR011793">
    <property type="entry name" value="YbdK"/>
</dbReference>
<sequence>MTAVSRWSPGGTPAAMESAAGPTTIPDELAEQAESQHLLTLGVEEEYLLVDAVEPRSVEAVEDVFAQVPEDLRDVVQHEFMRSQIEVASPPQLELSGLFSALTRLRRELSAAAERAGARLVAVGAAPGPGPHARVVDKPRYHRMRERFGDLSPGAGLNGMHVHVSIPDPESGVQILNHLRPWLPILQAATANSPLFGSRDTGYASWRSVMWERWPTVGPTPYLDDHDQYAMLVADLEASGAMLDEGMLYWYARLSANYPTVEIRMGDVCPTLDDALLLAALARALVATLLHDVRAGVPAPKIPHPLLMAAHWRAAHDGLEGLNIDMATRQARPAGRLLRQLFDYVRPELARHGDLEMASVLMGRLRKRGTGAARQRAILARSGSVSDVVDHLVAATRGPR</sequence>
<evidence type="ECO:0000256" key="5">
    <source>
        <dbReference type="HAMAP-Rule" id="MF_01609"/>
    </source>
</evidence>
<comment type="function">
    <text evidence="5">ATP-dependent carboxylate-amine ligase which exhibits weak glutamate--cysteine ligase activity.</text>
</comment>
<dbReference type="NCBIfam" id="TIGR02050">
    <property type="entry name" value="gshA_cyan_rel"/>
    <property type="match status" value="1"/>
</dbReference>
<dbReference type="InterPro" id="IPR006336">
    <property type="entry name" value="GCS2"/>
</dbReference>
<evidence type="ECO:0000256" key="2">
    <source>
        <dbReference type="ARBA" id="ARBA00022741"/>
    </source>
</evidence>
<dbReference type="AlphaFoldDB" id="A0A8J3C4R5"/>
<dbReference type="GO" id="GO:0004357">
    <property type="term" value="F:glutamate-cysteine ligase activity"/>
    <property type="evidence" value="ECO:0007669"/>
    <property type="project" value="UniProtKB-EC"/>
</dbReference>
<comment type="similarity">
    <text evidence="5">Belongs to the glutamate--cysteine ligase type 2 family. YbdK subfamily.</text>
</comment>
<dbReference type="EMBL" id="BMMX01000060">
    <property type="protein sequence ID" value="GGL18431.1"/>
    <property type="molecule type" value="Genomic_DNA"/>
</dbReference>
<dbReference type="EC" id="6.3.2.2" evidence="5"/>
<keyword evidence="3 5" id="KW-0067">ATP-binding</keyword>
<keyword evidence="8" id="KW-1185">Reference proteome</keyword>
<dbReference type="GO" id="GO:0042398">
    <property type="term" value="P:modified amino acid biosynthetic process"/>
    <property type="evidence" value="ECO:0007669"/>
    <property type="project" value="InterPro"/>
</dbReference>
<keyword evidence="1 5" id="KW-0436">Ligase</keyword>
<protein>
    <recommendedName>
        <fullName evidence="5">Putative glutamate--cysteine ligase 2</fullName>
        <ecNumber evidence="5">6.3.2.2</ecNumber>
    </recommendedName>
    <alternativeName>
        <fullName evidence="5">Gamma-glutamylcysteine synthetase 2</fullName>
        <shortName evidence="5">GCS 2</shortName>
        <shortName evidence="5">Gamma-GCS 2</shortName>
    </alternativeName>
</protein>
<dbReference type="InterPro" id="IPR050141">
    <property type="entry name" value="GCL_type2/YbdK_subfam"/>
</dbReference>
<dbReference type="Pfam" id="PF04107">
    <property type="entry name" value="GCS2"/>
    <property type="match status" value="1"/>
</dbReference>
<reference evidence="7" key="1">
    <citation type="journal article" date="2014" name="Int. J. Syst. Evol. Microbiol.">
        <title>Complete genome sequence of Corynebacterium casei LMG S-19264T (=DSM 44701T), isolated from a smear-ripened cheese.</title>
        <authorList>
            <consortium name="US DOE Joint Genome Institute (JGI-PGF)"/>
            <person name="Walter F."/>
            <person name="Albersmeier A."/>
            <person name="Kalinowski J."/>
            <person name="Ruckert C."/>
        </authorList>
    </citation>
    <scope>NUCLEOTIDE SEQUENCE</scope>
    <source>
        <strain evidence="7">CGMCC 4.7299</strain>
    </source>
</reference>
<organism evidence="7 8">
    <name type="scientific">Mangrovihabitans endophyticus</name>
    <dbReference type="NCBI Taxonomy" id="1751298"/>
    <lineage>
        <taxon>Bacteria</taxon>
        <taxon>Bacillati</taxon>
        <taxon>Actinomycetota</taxon>
        <taxon>Actinomycetes</taxon>
        <taxon>Micromonosporales</taxon>
        <taxon>Micromonosporaceae</taxon>
        <taxon>Mangrovihabitans</taxon>
    </lineage>
</organism>
<proteinExistence type="inferred from homology"/>
<evidence type="ECO:0000256" key="6">
    <source>
        <dbReference type="SAM" id="MobiDB-lite"/>
    </source>
</evidence>
<dbReference type="GO" id="GO:0005524">
    <property type="term" value="F:ATP binding"/>
    <property type="evidence" value="ECO:0007669"/>
    <property type="project" value="UniProtKB-KW"/>
</dbReference>
<dbReference type="NCBIfam" id="NF010041">
    <property type="entry name" value="PRK13517.1-1"/>
    <property type="match status" value="1"/>
</dbReference>
<dbReference type="Gene3D" id="3.30.590.20">
    <property type="match status" value="1"/>
</dbReference>
<dbReference type="InterPro" id="IPR014746">
    <property type="entry name" value="Gln_synth/guanido_kin_cat_dom"/>
</dbReference>
<dbReference type="PANTHER" id="PTHR36510">
    <property type="entry name" value="GLUTAMATE--CYSTEINE LIGASE 2-RELATED"/>
    <property type="match status" value="1"/>
</dbReference>
<evidence type="ECO:0000313" key="8">
    <source>
        <dbReference type="Proteomes" id="UP000656042"/>
    </source>
</evidence>
<accession>A0A8J3C4R5</accession>
<dbReference type="PANTHER" id="PTHR36510:SF1">
    <property type="entry name" value="GLUTAMATE--CYSTEINE LIGASE 2-RELATED"/>
    <property type="match status" value="1"/>
</dbReference>
<evidence type="ECO:0000313" key="7">
    <source>
        <dbReference type="EMBL" id="GGL18431.1"/>
    </source>
</evidence>
<comment type="catalytic activity">
    <reaction evidence="4 5">
        <text>L-cysteine + L-glutamate + ATP = gamma-L-glutamyl-L-cysteine + ADP + phosphate + H(+)</text>
        <dbReference type="Rhea" id="RHEA:13285"/>
        <dbReference type="ChEBI" id="CHEBI:15378"/>
        <dbReference type="ChEBI" id="CHEBI:29985"/>
        <dbReference type="ChEBI" id="CHEBI:30616"/>
        <dbReference type="ChEBI" id="CHEBI:35235"/>
        <dbReference type="ChEBI" id="CHEBI:43474"/>
        <dbReference type="ChEBI" id="CHEBI:58173"/>
        <dbReference type="ChEBI" id="CHEBI:456216"/>
        <dbReference type="EC" id="6.3.2.2"/>
    </reaction>
</comment>
<dbReference type="SUPFAM" id="SSF55931">
    <property type="entry name" value="Glutamine synthetase/guanido kinase"/>
    <property type="match status" value="1"/>
</dbReference>
<feature type="region of interest" description="Disordered" evidence="6">
    <location>
        <begin position="1"/>
        <end position="21"/>
    </location>
</feature>
<evidence type="ECO:0000256" key="1">
    <source>
        <dbReference type="ARBA" id="ARBA00022598"/>
    </source>
</evidence>
<evidence type="ECO:0000256" key="4">
    <source>
        <dbReference type="ARBA" id="ARBA00048819"/>
    </source>
</evidence>